<feature type="transmembrane region" description="Helical" evidence="1">
    <location>
        <begin position="36"/>
        <end position="57"/>
    </location>
</feature>
<comment type="caution">
    <text evidence="2">The sequence shown here is derived from an EMBL/GenBank/DDBJ whole genome shotgun (WGS) entry which is preliminary data.</text>
</comment>
<dbReference type="RefSeq" id="WP_117715641.1">
    <property type="nucleotide sequence ID" value="NZ_QSTI01000041.1"/>
</dbReference>
<reference evidence="2 3" key="1">
    <citation type="submission" date="2018-08" db="EMBL/GenBank/DDBJ databases">
        <title>A genome reference for cultivated species of the human gut microbiota.</title>
        <authorList>
            <person name="Zou Y."/>
            <person name="Xue W."/>
            <person name="Luo G."/>
        </authorList>
    </citation>
    <scope>NUCLEOTIDE SEQUENCE [LARGE SCALE GENOMIC DNA]</scope>
    <source>
        <strain evidence="2 3">OM08-12AT</strain>
    </source>
</reference>
<feature type="transmembrane region" description="Helical" evidence="1">
    <location>
        <begin position="118"/>
        <end position="138"/>
    </location>
</feature>
<evidence type="ECO:0000313" key="2">
    <source>
        <dbReference type="EMBL" id="RGM43857.1"/>
    </source>
</evidence>
<evidence type="ECO:0008006" key="4">
    <source>
        <dbReference type="Google" id="ProtNLM"/>
    </source>
</evidence>
<evidence type="ECO:0000313" key="3">
    <source>
        <dbReference type="Proteomes" id="UP000260717"/>
    </source>
</evidence>
<feature type="transmembrane region" description="Helical" evidence="1">
    <location>
        <begin position="12"/>
        <end position="30"/>
    </location>
</feature>
<protein>
    <recommendedName>
        <fullName evidence="4">ABC-2 family transporter protein</fullName>
    </recommendedName>
</protein>
<keyword evidence="1" id="KW-0812">Transmembrane</keyword>
<feature type="transmembrane region" description="Helical" evidence="1">
    <location>
        <begin position="191"/>
        <end position="211"/>
    </location>
</feature>
<keyword evidence="1" id="KW-0472">Membrane</keyword>
<gene>
    <name evidence="2" type="ORF">DXC13_15005</name>
</gene>
<dbReference type="Proteomes" id="UP000260717">
    <property type="component" value="Unassembled WGS sequence"/>
</dbReference>
<feature type="transmembrane region" description="Helical" evidence="1">
    <location>
        <begin position="84"/>
        <end position="106"/>
    </location>
</feature>
<dbReference type="EMBL" id="QSTI01000041">
    <property type="protein sequence ID" value="RGM43857.1"/>
    <property type="molecule type" value="Genomic_DNA"/>
</dbReference>
<keyword evidence="1" id="KW-1133">Transmembrane helix</keyword>
<name>A0A3E4WP10_9FIRM</name>
<accession>A0A3E4WP10</accession>
<organism evidence="2 3">
    <name type="scientific">Agathobacter rectalis</name>
    <dbReference type="NCBI Taxonomy" id="39491"/>
    <lineage>
        <taxon>Bacteria</taxon>
        <taxon>Bacillati</taxon>
        <taxon>Bacillota</taxon>
        <taxon>Clostridia</taxon>
        <taxon>Lachnospirales</taxon>
        <taxon>Lachnospiraceae</taxon>
        <taxon>Agathobacter</taxon>
    </lineage>
</organism>
<sequence>MKKEMKIILPVYKMVYAFAFVVILSLIRGVVFTNEIGLSIEGPFAILIAVFCADTYVQEITSNRSEVQRLYQIKKRIYSIIQRLMIQGTFLLLLAVLGYGLFFAFQKPVTHPVTESEILQFIAYFGAIVVTIFFWGILANTLSMLFRNMWMGIGSCLLIWVATNSSGADKFLGAWNVFSYSFRDIENATDITWLYGKGLCICIGLILLLALPKIVRKRG</sequence>
<dbReference type="AlphaFoldDB" id="A0A3E4WP10"/>
<proteinExistence type="predicted"/>
<evidence type="ECO:0000256" key="1">
    <source>
        <dbReference type="SAM" id="Phobius"/>
    </source>
</evidence>